<gene>
    <name evidence="3" type="ORF">Ctob_001419</name>
</gene>
<dbReference type="GO" id="GO:0005509">
    <property type="term" value="F:calcium ion binding"/>
    <property type="evidence" value="ECO:0007669"/>
    <property type="project" value="InterPro"/>
</dbReference>
<feature type="domain" description="Legume lectin" evidence="2">
    <location>
        <begin position="1709"/>
        <end position="1976"/>
    </location>
</feature>
<dbReference type="Proteomes" id="UP000037460">
    <property type="component" value="Unassembled WGS sequence"/>
</dbReference>
<dbReference type="PANTHER" id="PTHR31895">
    <property type="entry name" value="PROTEIN CBG03177-RELATED"/>
    <property type="match status" value="1"/>
</dbReference>
<dbReference type="Gene3D" id="2.60.40.10">
    <property type="entry name" value="Immunoglobulins"/>
    <property type="match status" value="1"/>
</dbReference>
<dbReference type="SUPFAM" id="SSF49313">
    <property type="entry name" value="Cadherin-like"/>
    <property type="match status" value="1"/>
</dbReference>
<keyword evidence="4" id="KW-1185">Reference proteome</keyword>
<dbReference type="PANTHER" id="PTHR31895:SF21">
    <property type="entry name" value="PRION-LIKE-(Q_N-RICH)-DOMAIN-BEARING PROTEIN"/>
    <property type="match status" value="1"/>
</dbReference>
<dbReference type="GO" id="GO:0030246">
    <property type="term" value="F:carbohydrate binding"/>
    <property type="evidence" value="ECO:0007669"/>
    <property type="project" value="UniProtKB-KW"/>
</dbReference>
<dbReference type="InterPro" id="IPR013783">
    <property type="entry name" value="Ig-like_fold"/>
</dbReference>
<dbReference type="GO" id="GO:0016020">
    <property type="term" value="C:membrane"/>
    <property type="evidence" value="ECO:0007669"/>
    <property type="project" value="InterPro"/>
</dbReference>
<evidence type="ECO:0000313" key="4">
    <source>
        <dbReference type="Proteomes" id="UP000037460"/>
    </source>
</evidence>
<dbReference type="InterPro" id="IPR056573">
    <property type="entry name" value="Lectin_L-type_dom"/>
</dbReference>
<dbReference type="InterPro" id="IPR001220">
    <property type="entry name" value="Legume_lectin_dom"/>
</dbReference>
<reference evidence="4" key="1">
    <citation type="journal article" date="2015" name="PLoS Genet.">
        <title>Genome Sequence and Transcriptome Analyses of Chrysochromulina tobin: Metabolic Tools for Enhanced Algal Fitness in the Prominent Order Prymnesiales (Haptophyceae).</title>
        <authorList>
            <person name="Hovde B.T."/>
            <person name="Deodato C.R."/>
            <person name="Hunsperger H.M."/>
            <person name="Ryken S.A."/>
            <person name="Yost W."/>
            <person name="Jha R.K."/>
            <person name="Patterson J."/>
            <person name="Monnat R.J. Jr."/>
            <person name="Barlow S.B."/>
            <person name="Starkenburg S.R."/>
            <person name="Cattolico R.A."/>
        </authorList>
    </citation>
    <scope>NUCLEOTIDE SEQUENCE</scope>
    <source>
        <strain evidence="4">CCMP291</strain>
    </source>
</reference>
<organism evidence="3 4">
    <name type="scientific">Chrysochromulina tobinii</name>
    <dbReference type="NCBI Taxonomy" id="1460289"/>
    <lineage>
        <taxon>Eukaryota</taxon>
        <taxon>Haptista</taxon>
        <taxon>Haptophyta</taxon>
        <taxon>Prymnesiophyceae</taxon>
        <taxon>Prymnesiales</taxon>
        <taxon>Chrysochromulinaceae</taxon>
        <taxon>Chrysochromulina</taxon>
    </lineage>
</organism>
<dbReference type="InterPro" id="IPR015919">
    <property type="entry name" value="Cadherin-like_sf"/>
</dbReference>
<evidence type="ECO:0000313" key="3">
    <source>
        <dbReference type="EMBL" id="KOO20897.1"/>
    </source>
</evidence>
<comment type="caution">
    <text evidence="3">The sequence shown here is derived from an EMBL/GenBank/DDBJ whole genome shotgun (WGS) entry which is preliminary data.</text>
</comment>
<dbReference type="Gene3D" id="2.60.120.200">
    <property type="match status" value="1"/>
</dbReference>
<dbReference type="OrthoDB" id="409136at2759"/>
<sequence>MRVVHARSRSAAAAHSSWDFEDFGDRSSTSVRERGPTFEQPALSLIGDAAVVLGDCYNLDVRARATADTHAEIVAGEDGQEACLIPPVTPRLFSTDAHLALNLSVCPSRVAPFHVHDPQPAALAAMLCFDECRVRNTTQRTAPPPVVDYDALRIANCARQCFVSCVVPAAAQCAADCGAANYTCFATCHREATTCSVPMGQRDVRYFRADPNAPVCTDEHDRYRQCVIECNGQCHEELARSQRTVHDDVRDWYHQTCSAPLGRSAVLAPSCVLDCETRCQSFCNQTVTAILGPELGLGLHLRNCTRNCSANCDGECFVEDAYDGYEVGCRPSPVFNCTEGCYTTQCPAQPTFCSVYDTLGALRAVDLNCTFLTTKNVTFEDTWSNMSVSIGAQLADPSSALSQYIGLDGNTHICYNECTDTTTGTELFFHAARASLTAAAASIEIGRNCTTRCYERTCLDSCTFECTLEAARRLLPPCVRGPNCISPTNCSLAESSNCSAFRAFEPVLINITAVTMNVTVWVPPWTQDVCEDRVGQSVDSFRACYQRCPIHCASACPLPVNHTTRLRNGSLYNDTSGACLAQCHYECAHNCSLSMIDDVTSTWCVPPLEPITRCVPPVNCTDDCYDECLDPTLLLATDPQCEEFRYGFRPDGSNHTVISIPYAYNVSSPAACARNETPCSDANIFYNMTTFARDVLVSKGCVQRCAARCVARCFDRYCVTRLEEPVNETAICLPRCLDRFFEASEDDDASVDGGAANATTPNVTACQLSCHAECIVGRSSNCSALCESYFDPTLWGLCLGNCYANASVSCHRDCVYGCTSNHTLAYGFAAPYNASGDYFTAAALVQIAHEDALVHAASWSNAAASCYNNCTSLCAIRCFEEVVSSGLCAQEVTNLTSARAARGMAPLHPQVVAEASNNCTLRRSATCLDGCQHECHQRCTNLTDPIRYDLIQAAEYAELYATYVEHCESRCRIQIYGPNTTDDSCLAFTNVTTYRQECLFNCTDRVRRGICANPNITVDVGIHCNATERCGDLHVLVQQAAATPNASASIAAPYHQCMQSCSGNFTLDPQYVCDGGVSRLMAIDAASAYQLQAVGGLGQQGTTPAEQLEMDRLWAAVPMGEMCTFVDLECVVNHTLHCASECANQVAFYYELCVARFLRRNATFDYNISSCYHPDGWRVGTERWRYYAALNASRPEAQPSYWLAPNMGPPVWTYNDVPNATVLNCSCHFLNETFDPNFVAALLEWRMRPYQNHYISTCLCLFNTSAGEPQHCIHDPSEFVNVPSIFDWVFGKGSGGYDEDVDHVATQADELVTCGSPCVSHCSAHCGVYFVEHVTPSTNGGSAFLPRFNETFRFSDYPASLTNWVVSNGQGGSMVTPGHWRSPPGCFQPCMATCAVANCTDGCGAGCAPGPEPEYDNSTALDFGCEWNSTVDEGRPLCYQFCGCYEQCASRCVAELPRMNTSTLMLERFPVCIDNCSSTCEDEHHARCVNISAMLAASRIPPYVNQTQVCLNSIFPTCSLHCLGISIRNVTNTSGALFVPSKLPRELLSLNLSAGLGHLRGVRGPPEGYTFGEEAYEGYACRIEPCDEVLVTTSFTLLGVTTTTSTAVLRTPSGLPCNQTSLQLGERVLTDPSSGNTSIVPILINVSTATLEGCHENRSSACLSTCNDFGYKVCFPDVDPFDLCVQSCIANLTYFETYEFDHTLSVCKKKLRLTPSQPSRRGAAWYRRKQHVREGFRTSFAFRLEHPSRRCPDVAHPSFEEQPEGLRNLLCSGRGGDGFAFVIQDAGATSFDPHCAYAAVDQCNGLAAAQCTEQCRIGYANLRNTLAIKFDTWYNAERSDPWVSHVAVHSGGEDYGAPSDTSAALAITSDFPDIADQKYHEVIIEYVPRFETDGNLAGMSITPGIAARLTTAQRGNMLYVDTLKVTLDDAVILRVPLNLETLLRLDQGRAYVGFTGATGSAYQEHSIHAWRFQESVSGTLAHPANEHCRHRVPSLWHGNAYDGAPVLPANAALACTPDVMDVTTPLGAMHSLRCTEDASGHVYCLDPNTPNSAPIIYEPMPDISVLVGEPVNITLHDGFRDRQSDGRYTSNLLRYSLIFTPHNEEPQDGIAWVHFNSSTRQLRGIPTHPGTWRVNMTAIDPGFPDAGRPTTWTDPRMAPMNTTDEFLLQVRVRPIDPLAADFWAPTVEQPTPTEAVPRVSASIAPY</sequence>
<evidence type="ECO:0000256" key="1">
    <source>
        <dbReference type="ARBA" id="ARBA00022734"/>
    </source>
</evidence>
<keyword evidence="1" id="KW-0430">Lectin</keyword>
<protein>
    <recommendedName>
        <fullName evidence="2">Legume lectin domain-containing protein</fullName>
    </recommendedName>
</protein>
<accession>A0A0M0J3L7</accession>
<dbReference type="InterPro" id="IPR013320">
    <property type="entry name" value="ConA-like_dom_sf"/>
</dbReference>
<dbReference type="SUPFAM" id="SSF49899">
    <property type="entry name" value="Concanavalin A-like lectins/glucanases"/>
    <property type="match status" value="1"/>
</dbReference>
<dbReference type="CDD" id="cd01951">
    <property type="entry name" value="lectin_L-type"/>
    <property type="match status" value="1"/>
</dbReference>
<name>A0A0M0J3L7_9EUKA</name>
<proteinExistence type="predicted"/>
<evidence type="ECO:0000259" key="2">
    <source>
        <dbReference type="Pfam" id="PF00139"/>
    </source>
</evidence>
<dbReference type="Pfam" id="PF00139">
    <property type="entry name" value="Lectin_legB"/>
    <property type="match status" value="1"/>
</dbReference>
<dbReference type="EMBL" id="JWZX01003404">
    <property type="protein sequence ID" value="KOO20897.1"/>
    <property type="molecule type" value="Genomic_DNA"/>
</dbReference>